<evidence type="ECO:0000256" key="1">
    <source>
        <dbReference type="ARBA" id="ARBA00010296"/>
    </source>
</evidence>
<dbReference type="PROSITE" id="PS51257">
    <property type="entry name" value="PROKAR_LIPOPROTEIN"/>
    <property type="match status" value="1"/>
</dbReference>
<dbReference type="AlphaFoldDB" id="A0A368Y3L7"/>
<keyword evidence="5" id="KW-0564">Palmitate</keyword>
<dbReference type="InterPro" id="IPR012556">
    <property type="entry name" value="Entericidin"/>
</dbReference>
<protein>
    <submittedName>
        <fullName evidence="8">Putative small secreted protein</fullName>
    </submittedName>
</protein>
<evidence type="ECO:0000256" key="3">
    <source>
        <dbReference type="ARBA" id="ARBA00022729"/>
    </source>
</evidence>
<accession>A0A368Y3L7</accession>
<dbReference type="GO" id="GO:0016020">
    <property type="term" value="C:membrane"/>
    <property type="evidence" value="ECO:0007669"/>
    <property type="project" value="InterPro"/>
</dbReference>
<dbReference type="Proteomes" id="UP000252884">
    <property type="component" value="Unassembled WGS sequence"/>
</dbReference>
<evidence type="ECO:0000256" key="6">
    <source>
        <dbReference type="ARBA" id="ARBA00023288"/>
    </source>
</evidence>
<evidence type="ECO:0000256" key="5">
    <source>
        <dbReference type="ARBA" id="ARBA00023139"/>
    </source>
</evidence>
<proteinExistence type="inferred from homology"/>
<dbReference type="Pfam" id="PF08085">
    <property type="entry name" value="Entericidin"/>
    <property type="match status" value="1"/>
</dbReference>
<evidence type="ECO:0000256" key="4">
    <source>
        <dbReference type="ARBA" id="ARBA00023136"/>
    </source>
</evidence>
<gene>
    <name evidence="8" type="ORF">DES41_102215</name>
</gene>
<keyword evidence="2" id="KW-1003">Cell membrane</keyword>
<comment type="caution">
    <text evidence="8">The sequence shown here is derived from an EMBL/GenBank/DDBJ whole genome shotgun (WGS) entry which is preliminary data.</text>
</comment>
<keyword evidence="3 7" id="KW-0732">Signal</keyword>
<evidence type="ECO:0000256" key="7">
    <source>
        <dbReference type="SAM" id="SignalP"/>
    </source>
</evidence>
<keyword evidence="9" id="KW-1185">Reference proteome</keyword>
<sequence length="40" mass="4047">MKATTALLLAAAFALAACNTVKGVGKDVQRAGEAIERSAK</sequence>
<keyword evidence="6" id="KW-0449">Lipoprotein</keyword>
<feature type="signal peptide" evidence="7">
    <location>
        <begin position="1"/>
        <end position="16"/>
    </location>
</feature>
<keyword evidence="4" id="KW-0472">Membrane</keyword>
<evidence type="ECO:0000313" key="9">
    <source>
        <dbReference type="Proteomes" id="UP000252884"/>
    </source>
</evidence>
<reference evidence="8 9" key="1">
    <citation type="submission" date="2018-07" db="EMBL/GenBank/DDBJ databases">
        <title>Genomic Encyclopedia of Type Strains, Phase IV (KMG-IV): sequencing the most valuable type-strain genomes for metagenomic binning, comparative biology and taxonomic classification.</title>
        <authorList>
            <person name="Goeker M."/>
        </authorList>
    </citation>
    <scope>NUCLEOTIDE SEQUENCE [LARGE SCALE GENOMIC DNA]</scope>
    <source>
        <strain evidence="8 9">DSM 21634</strain>
    </source>
</reference>
<comment type="similarity">
    <text evidence="1">Belongs to the EcnA/EcnB lipoprotein family.</text>
</comment>
<dbReference type="RefSeq" id="WP_114467056.1">
    <property type="nucleotide sequence ID" value="NZ_QPJK01000002.1"/>
</dbReference>
<organism evidence="8 9">
    <name type="scientific">Pseudorhodoferax soli</name>
    <dbReference type="NCBI Taxonomy" id="545864"/>
    <lineage>
        <taxon>Bacteria</taxon>
        <taxon>Pseudomonadati</taxon>
        <taxon>Pseudomonadota</taxon>
        <taxon>Betaproteobacteria</taxon>
        <taxon>Burkholderiales</taxon>
        <taxon>Comamonadaceae</taxon>
    </lineage>
</organism>
<evidence type="ECO:0000256" key="2">
    <source>
        <dbReference type="ARBA" id="ARBA00022475"/>
    </source>
</evidence>
<dbReference type="EMBL" id="QPJK01000002">
    <property type="protein sequence ID" value="RCW73898.1"/>
    <property type="molecule type" value="Genomic_DNA"/>
</dbReference>
<dbReference type="GO" id="GO:0009636">
    <property type="term" value="P:response to toxic substance"/>
    <property type="evidence" value="ECO:0007669"/>
    <property type="project" value="InterPro"/>
</dbReference>
<evidence type="ECO:0000313" key="8">
    <source>
        <dbReference type="EMBL" id="RCW73898.1"/>
    </source>
</evidence>
<feature type="chain" id="PRO_5016587204" evidence="7">
    <location>
        <begin position="17"/>
        <end position="40"/>
    </location>
</feature>
<name>A0A368Y3L7_9BURK</name>